<protein>
    <submittedName>
        <fullName evidence="2">Na+/H+ antiporter subunit E</fullName>
    </submittedName>
</protein>
<dbReference type="InterPro" id="IPR002758">
    <property type="entry name" value="Cation_antiport_E"/>
</dbReference>
<evidence type="ECO:0000313" key="3">
    <source>
        <dbReference type="Proteomes" id="UP001301388"/>
    </source>
</evidence>
<keyword evidence="3" id="KW-1185">Reference proteome</keyword>
<reference evidence="2 3" key="1">
    <citation type="submission" date="2023-12" db="EMBL/GenBank/DDBJ databases">
        <title>Baltic Sea Cyanobacteria.</title>
        <authorList>
            <person name="Delbaje E."/>
            <person name="Fewer D.P."/>
            <person name="Shishido T.K."/>
        </authorList>
    </citation>
    <scope>NUCLEOTIDE SEQUENCE [LARGE SCALE GENOMIC DNA]</scope>
    <source>
        <strain evidence="2 3">UHCC 0370</strain>
    </source>
</reference>
<gene>
    <name evidence="2" type="ORF">VB774_12325</name>
</gene>
<name>A0ABU5TJA1_9CYAN</name>
<dbReference type="RefSeq" id="WP_323261907.1">
    <property type="nucleotide sequence ID" value="NZ_JAYGIE010000074.1"/>
</dbReference>
<sequence>MIGQFILRIVIWFLLTANFSITNIIIGVMVCLLMPYYRSEAIRLKDILHSLGKILKAIPQAYIESFEMICQPYKHEEVLIEKTKHQRSAALVFLDIFLITFTPKTIVLRHHEEGWYVVHHVIKRQKRSNP</sequence>
<evidence type="ECO:0000256" key="1">
    <source>
        <dbReference type="SAM" id="Phobius"/>
    </source>
</evidence>
<dbReference type="EMBL" id="JAYGIE010000074">
    <property type="protein sequence ID" value="MEA5478405.1"/>
    <property type="molecule type" value="Genomic_DNA"/>
</dbReference>
<feature type="transmembrane region" description="Helical" evidence="1">
    <location>
        <begin position="6"/>
        <end position="37"/>
    </location>
</feature>
<evidence type="ECO:0000313" key="2">
    <source>
        <dbReference type="EMBL" id="MEA5478405.1"/>
    </source>
</evidence>
<accession>A0ABU5TJA1</accession>
<comment type="caution">
    <text evidence="2">The sequence shown here is derived from an EMBL/GenBank/DDBJ whole genome shotgun (WGS) entry which is preliminary data.</text>
</comment>
<organism evidence="2 3">
    <name type="scientific">Pseudanabaena galeata UHCC 0370</name>
    <dbReference type="NCBI Taxonomy" id="3110310"/>
    <lineage>
        <taxon>Bacteria</taxon>
        <taxon>Bacillati</taxon>
        <taxon>Cyanobacteriota</taxon>
        <taxon>Cyanophyceae</taxon>
        <taxon>Pseudanabaenales</taxon>
        <taxon>Pseudanabaenaceae</taxon>
        <taxon>Pseudanabaena</taxon>
    </lineage>
</organism>
<dbReference type="Pfam" id="PF01899">
    <property type="entry name" value="MNHE"/>
    <property type="match status" value="1"/>
</dbReference>
<proteinExistence type="predicted"/>
<dbReference type="Proteomes" id="UP001301388">
    <property type="component" value="Unassembled WGS sequence"/>
</dbReference>
<keyword evidence="1" id="KW-0812">Transmembrane</keyword>
<keyword evidence="1" id="KW-1133">Transmembrane helix</keyword>
<keyword evidence="1" id="KW-0472">Membrane</keyword>